<evidence type="ECO:0000256" key="4">
    <source>
        <dbReference type="ARBA" id="ARBA00022989"/>
    </source>
</evidence>
<dbReference type="RefSeq" id="WP_238310821.1">
    <property type="nucleotide sequence ID" value="NZ_BPQV01000004.1"/>
</dbReference>
<feature type="transmembrane region" description="Helical" evidence="6">
    <location>
        <begin position="105"/>
        <end position="123"/>
    </location>
</feature>
<keyword evidence="3 6" id="KW-0812">Transmembrane</keyword>
<keyword evidence="8" id="KW-1185">Reference proteome</keyword>
<dbReference type="Proteomes" id="UP001055156">
    <property type="component" value="Unassembled WGS sequence"/>
</dbReference>
<evidence type="ECO:0000256" key="3">
    <source>
        <dbReference type="ARBA" id="ARBA00022692"/>
    </source>
</evidence>
<feature type="transmembrane region" description="Helical" evidence="6">
    <location>
        <begin position="198"/>
        <end position="218"/>
    </location>
</feature>
<feature type="transmembrane region" description="Helical" evidence="6">
    <location>
        <begin position="161"/>
        <end position="186"/>
    </location>
</feature>
<evidence type="ECO:0000313" key="8">
    <source>
        <dbReference type="Proteomes" id="UP001055156"/>
    </source>
</evidence>
<feature type="transmembrane region" description="Helical" evidence="6">
    <location>
        <begin position="130"/>
        <end position="155"/>
    </location>
</feature>
<name>A0ABQ4T6U5_METOR</name>
<dbReference type="InterPro" id="IPR050833">
    <property type="entry name" value="Poly_Biosynth_Transport"/>
</dbReference>
<evidence type="ECO:0000256" key="1">
    <source>
        <dbReference type="ARBA" id="ARBA00004651"/>
    </source>
</evidence>
<organism evidence="7 8">
    <name type="scientific">Methylobacterium organophilum</name>
    <dbReference type="NCBI Taxonomy" id="410"/>
    <lineage>
        <taxon>Bacteria</taxon>
        <taxon>Pseudomonadati</taxon>
        <taxon>Pseudomonadota</taxon>
        <taxon>Alphaproteobacteria</taxon>
        <taxon>Hyphomicrobiales</taxon>
        <taxon>Methylobacteriaceae</taxon>
        <taxon>Methylobacterium</taxon>
    </lineage>
</organism>
<feature type="transmembrane region" description="Helical" evidence="6">
    <location>
        <begin position="7"/>
        <end position="27"/>
    </location>
</feature>
<evidence type="ECO:0000256" key="2">
    <source>
        <dbReference type="ARBA" id="ARBA00022475"/>
    </source>
</evidence>
<gene>
    <name evidence="7" type="ORF">LKMONMHP_1817</name>
</gene>
<feature type="transmembrane region" description="Helical" evidence="6">
    <location>
        <begin position="280"/>
        <end position="298"/>
    </location>
</feature>
<comment type="caution">
    <text evidence="7">The sequence shown here is derived from an EMBL/GenBank/DDBJ whole genome shotgun (WGS) entry which is preliminary data.</text>
</comment>
<evidence type="ECO:0000256" key="6">
    <source>
        <dbReference type="SAM" id="Phobius"/>
    </source>
</evidence>
<keyword evidence="5 6" id="KW-0472">Membrane</keyword>
<sequence length="472" mass="48589">MIARHTLTYVGSRGVAAALNMASLAVFTRLAPVEVYGSYLWVLSWALLVYGATCQWPKFAFFALYDETRAPEQVGTLVRLLMGMLVLAGLVTAGAAAAGLLAPPMAAAVVAAVLGMAIFEGTLEVARTRLAAASVAASVVARGVLVLGLGSLVLARTGDPIDLVLAVALANALAALPALRSVGPLLRGRGSVAEARRLLAYGWPLVLSFGLAALAQTLDRLIIGKSIGAQELGAYGAIGDFLRQSFVVFGESIALSMISIAKRDARDGGMPAARPVLRDAARALTLVGAFGTVFYLSFDAVLVSVLLGPEYRGTALELAPILVAASLCQMFRAYYFGQVIYFARTSHLDAVASLLLLVVVAGLSLLLIPTHGVMGAAIAVAVGQAVACLAFILGAKGGIRMPVPVVDIVLIVLCALGTSAILSGVSRLPGGDGVFGEALQFALIAVAGAAAAWHFNIIGIADGLARRSRRAA</sequence>
<feature type="transmembrane region" description="Helical" evidence="6">
    <location>
        <begin position="405"/>
        <end position="426"/>
    </location>
</feature>
<feature type="transmembrane region" description="Helical" evidence="6">
    <location>
        <begin position="318"/>
        <end position="336"/>
    </location>
</feature>
<comment type="subcellular location">
    <subcellularLocation>
        <location evidence="1">Cell membrane</location>
        <topology evidence="1">Multi-pass membrane protein</topology>
    </subcellularLocation>
</comment>
<dbReference type="PANTHER" id="PTHR30250:SF31">
    <property type="entry name" value="INNER MEMBRANE PROTEIN YGHQ"/>
    <property type="match status" value="1"/>
</dbReference>
<feature type="transmembrane region" description="Helical" evidence="6">
    <location>
        <begin position="39"/>
        <end position="65"/>
    </location>
</feature>
<dbReference type="EMBL" id="BPQV01000004">
    <property type="protein sequence ID" value="GJE26963.1"/>
    <property type="molecule type" value="Genomic_DNA"/>
</dbReference>
<feature type="transmembrane region" description="Helical" evidence="6">
    <location>
        <begin position="241"/>
        <end position="260"/>
    </location>
</feature>
<feature type="transmembrane region" description="Helical" evidence="6">
    <location>
        <begin position="77"/>
        <end position="99"/>
    </location>
</feature>
<keyword evidence="2" id="KW-1003">Cell membrane</keyword>
<protein>
    <recommendedName>
        <fullName evidence="9">Polysaccharide biosynthesis protein</fullName>
    </recommendedName>
</protein>
<proteinExistence type="predicted"/>
<dbReference type="Pfam" id="PF13440">
    <property type="entry name" value="Polysacc_synt_3"/>
    <property type="match status" value="1"/>
</dbReference>
<evidence type="ECO:0000256" key="5">
    <source>
        <dbReference type="ARBA" id="ARBA00023136"/>
    </source>
</evidence>
<keyword evidence="4 6" id="KW-1133">Transmembrane helix</keyword>
<feature type="transmembrane region" description="Helical" evidence="6">
    <location>
        <begin position="348"/>
        <end position="368"/>
    </location>
</feature>
<dbReference type="PANTHER" id="PTHR30250">
    <property type="entry name" value="PST FAMILY PREDICTED COLANIC ACID TRANSPORTER"/>
    <property type="match status" value="1"/>
</dbReference>
<accession>A0ABQ4T6U5</accession>
<feature type="transmembrane region" description="Helical" evidence="6">
    <location>
        <begin position="438"/>
        <end position="461"/>
    </location>
</feature>
<feature type="transmembrane region" description="Helical" evidence="6">
    <location>
        <begin position="374"/>
        <end position="393"/>
    </location>
</feature>
<reference evidence="7" key="1">
    <citation type="journal article" date="2021" name="Front. Microbiol.">
        <title>Comprehensive Comparative Genomics and Phenotyping of Methylobacterium Species.</title>
        <authorList>
            <person name="Alessa O."/>
            <person name="Ogura Y."/>
            <person name="Fujitani Y."/>
            <person name="Takami H."/>
            <person name="Hayashi T."/>
            <person name="Sahin N."/>
            <person name="Tani A."/>
        </authorList>
    </citation>
    <scope>NUCLEOTIDE SEQUENCE</scope>
    <source>
        <strain evidence="7">NBRC 15689</strain>
    </source>
</reference>
<evidence type="ECO:0008006" key="9">
    <source>
        <dbReference type="Google" id="ProtNLM"/>
    </source>
</evidence>
<evidence type="ECO:0000313" key="7">
    <source>
        <dbReference type="EMBL" id="GJE26963.1"/>
    </source>
</evidence>
<reference evidence="7" key="2">
    <citation type="submission" date="2021-08" db="EMBL/GenBank/DDBJ databases">
        <authorList>
            <person name="Tani A."/>
            <person name="Ola A."/>
            <person name="Ogura Y."/>
            <person name="Katsura K."/>
            <person name="Hayashi T."/>
        </authorList>
    </citation>
    <scope>NUCLEOTIDE SEQUENCE</scope>
    <source>
        <strain evidence="7">NBRC 15689</strain>
    </source>
</reference>